<keyword evidence="1" id="KW-0472">Membrane</keyword>
<evidence type="ECO:0000256" key="1">
    <source>
        <dbReference type="SAM" id="Phobius"/>
    </source>
</evidence>
<keyword evidence="1" id="KW-0812">Transmembrane</keyword>
<name>A0A449AV91_9BACT</name>
<reference evidence="2 3" key="1">
    <citation type="submission" date="2019-01" db="EMBL/GenBank/DDBJ databases">
        <authorList>
            <consortium name="Pathogen Informatics"/>
        </authorList>
    </citation>
    <scope>NUCLEOTIDE SEQUENCE [LARGE SCALE GENOMIC DNA]</scope>
    <source>
        <strain evidence="2 3">NCTC10194</strain>
    </source>
</reference>
<dbReference type="RefSeq" id="WP_027333365.1">
    <property type="nucleotide sequence ID" value="NZ_LR215024.1"/>
</dbReference>
<dbReference type="NCBIfam" id="NF045999">
    <property type="entry name" value="MAG1140_fam"/>
    <property type="match status" value="1"/>
</dbReference>
<dbReference type="EMBL" id="LR215024">
    <property type="protein sequence ID" value="VEU70415.1"/>
    <property type="molecule type" value="Genomic_DNA"/>
</dbReference>
<evidence type="ECO:0000313" key="3">
    <source>
        <dbReference type="Proteomes" id="UP000290815"/>
    </source>
</evidence>
<gene>
    <name evidence="2" type="ORF">NCTC10194_00426</name>
</gene>
<keyword evidence="1" id="KW-1133">Transmembrane helix</keyword>
<dbReference type="KEGG" id="mgly:NCTC10194_00426"/>
<sequence length="131" mass="15862">MRYLNSVKFYLFEIIVGVLLILAICFLLWILFFWEIDVYEKCLIKKENDELIIKNIDFNKLDLEKSYSFWFQINNLFYESSFQISRIENNNIFIDSEPLWNIFEAKNTEFIECAISIKKELIIINLLSFVF</sequence>
<accession>A0A449AV91</accession>
<feature type="transmembrane region" description="Helical" evidence="1">
    <location>
        <begin position="9"/>
        <end position="34"/>
    </location>
</feature>
<dbReference type="AlphaFoldDB" id="A0A449AV91"/>
<organism evidence="2 3">
    <name type="scientific">Mycoplasmopsis glycophila</name>
    <dbReference type="NCBI Taxonomy" id="171285"/>
    <lineage>
        <taxon>Bacteria</taxon>
        <taxon>Bacillati</taxon>
        <taxon>Mycoplasmatota</taxon>
        <taxon>Mycoplasmoidales</taxon>
        <taxon>Metamycoplasmataceae</taxon>
        <taxon>Mycoplasmopsis</taxon>
    </lineage>
</organism>
<evidence type="ECO:0000313" key="2">
    <source>
        <dbReference type="EMBL" id="VEU70415.1"/>
    </source>
</evidence>
<proteinExistence type="predicted"/>
<protein>
    <submittedName>
        <fullName evidence="2">Uncharacterized protein</fullName>
    </submittedName>
</protein>
<keyword evidence="3" id="KW-1185">Reference proteome</keyword>
<dbReference type="Proteomes" id="UP000290815">
    <property type="component" value="Chromosome"/>
</dbReference>